<dbReference type="Proteomes" id="UP000319175">
    <property type="component" value="Unassembled WGS sequence"/>
</dbReference>
<organism evidence="3 4">
    <name type="scientific">Flavobacterium microcysteis</name>
    <dbReference type="NCBI Taxonomy" id="2596891"/>
    <lineage>
        <taxon>Bacteria</taxon>
        <taxon>Pseudomonadati</taxon>
        <taxon>Bacteroidota</taxon>
        <taxon>Flavobacteriia</taxon>
        <taxon>Flavobacteriales</taxon>
        <taxon>Flavobacteriaceae</taxon>
        <taxon>Flavobacterium</taxon>
    </lineage>
</organism>
<keyword evidence="1" id="KW-0175">Coiled coil</keyword>
<comment type="caution">
    <text evidence="3">The sequence shown here is derived from an EMBL/GenBank/DDBJ whole genome shotgun (WGS) entry which is preliminary data.</text>
</comment>
<dbReference type="OrthoDB" id="1324136at2"/>
<evidence type="ECO:0000313" key="4">
    <source>
        <dbReference type="Proteomes" id="UP000319175"/>
    </source>
</evidence>
<protein>
    <submittedName>
        <fullName evidence="3">Uncharacterized protein</fullName>
    </submittedName>
</protein>
<keyword evidence="2" id="KW-0812">Transmembrane</keyword>
<proteinExistence type="predicted"/>
<sequence length="866" mass="98431">MRATEYGLLHQGNYSFTDVKNNIYVFNNEISIENDETNENESNAYSEMIYVEVEPHNGNSNEFETVEDGEILDYREGNYIFVSNVVSSTEISDSATVYHQNSSIQTRIYKFGEKYFARVTNNMPVAWGSLMENVEIVAMRIKKKKREKITQLNDILIEKKLSVVLFISKDGALLETAYQSIDTLYENEIVLFIETHDSMNIFGSVVRIKTGANVTSSSGVPYKKLSWVVDYFNTKVSSLALKEIIKDHIIDKSSSFYLVKRMIAGYFKNVVRFSSDLTLEGIHGISDGIAQAIGELKLDDSRWKYYDDNGLPLKNINLFLPGLGVIKSLQEKNKKVKPLKPEEINAEAINRIVELEKKLKDKKKTVGKADFFKKIINQLLYMLRKVKDFLSDSLGKALDFAETVFVLYNAYIVGIINSIIDAIKGIFDMLSIICKSLATLQKKGKNAALNLPSYLSLFFEIIENMLETLENLFSKENLKALIEFFTKSASFLLTLPTKIFTWLTEDAEMPNLDTVAYYYGYIIGFIIQLILEILFTGGAKTVADAFEKLAESLINIFKTMERVVFNVSDRVVASFENLLAIFAYIREKSKNLGIFLENILKWLNSIFRNDELRVFFQKFDVELKKVATSSPLFSGIPVKLEDGVYALLKDGIEIFRGSKKEINALAKKLENLSDNAVEEYLEILRKEKRLMSEKQIVFDGQTWSWTNPKNIALKWSGLSKEVIIKNIDNILSKGDPTAVFEASVAKKILELVENAADEITDFSNRVLNKITSMHIGDIDCATKKYIIEAKTNLGSEKAIKKLNIQIQKYLPQNIKSTEGFMNPLGKKVVVVYDDLGTFTLSHPILKELEEKGVIFIKGIDNLKKLY</sequence>
<accession>A0A501QIH8</accession>
<dbReference type="RefSeq" id="WP_139998800.1">
    <property type="nucleotide sequence ID" value="NZ_VFJE01000050.1"/>
</dbReference>
<feature type="transmembrane region" description="Helical" evidence="2">
    <location>
        <begin position="516"/>
        <end position="535"/>
    </location>
</feature>
<dbReference type="AlphaFoldDB" id="A0A501QIH8"/>
<keyword evidence="2" id="KW-0472">Membrane</keyword>
<name>A0A501QIH8_9FLAO</name>
<evidence type="ECO:0000313" key="3">
    <source>
        <dbReference type="EMBL" id="TPD71907.1"/>
    </source>
</evidence>
<reference evidence="3 4" key="1">
    <citation type="submission" date="2019-06" db="EMBL/GenBank/DDBJ databases">
        <title>Flavobacterium sp. MaA-Y11 from geoumgang.</title>
        <authorList>
            <person name="Jeong S."/>
        </authorList>
    </citation>
    <scope>NUCLEOTIDE SEQUENCE [LARGE SCALE GENOMIC DNA]</scope>
    <source>
        <strain evidence="3 4">MaA-Y11</strain>
    </source>
</reference>
<feature type="coiled-coil region" evidence="1">
    <location>
        <begin position="655"/>
        <end position="682"/>
    </location>
</feature>
<gene>
    <name evidence="3" type="ORF">FJA49_03225</name>
</gene>
<keyword evidence="4" id="KW-1185">Reference proteome</keyword>
<evidence type="ECO:0000256" key="1">
    <source>
        <dbReference type="SAM" id="Coils"/>
    </source>
</evidence>
<dbReference type="EMBL" id="VFJE01000050">
    <property type="protein sequence ID" value="TPD71907.1"/>
    <property type="molecule type" value="Genomic_DNA"/>
</dbReference>
<keyword evidence="2" id="KW-1133">Transmembrane helix</keyword>
<evidence type="ECO:0000256" key="2">
    <source>
        <dbReference type="SAM" id="Phobius"/>
    </source>
</evidence>